<keyword evidence="2" id="KW-1185">Reference proteome</keyword>
<dbReference type="EMBL" id="CP014143">
    <property type="protein sequence ID" value="AOS98445.1"/>
    <property type="molecule type" value="Genomic_DNA"/>
</dbReference>
<name>A0A1C9WBC5_9GAMM</name>
<dbReference type="KEGG" id="micc:AUP74_03079"/>
<sequence length="111" mass="12653">MVMIDGVKDGCPCAEGPHCSAQVWVATYKDGKNTGLMLSKIDDQWTLGYVQAWWLEFEAIREEQRLLARTPRPRPEAIQEALDEATALLRLLWEEFPSCEEDELQARDKGS</sequence>
<accession>A0A1C9WBC5</accession>
<protein>
    <submittedName>
        <fullName evidence="1">Uncharacterized protein</fullName>
    </submittedName>
</protein>
<reference evidence="2" key="1">
    <citation type="submission" date="2016-01" db="EMBL/GenBank/DDBJ databases">
        <title>Complete genome sequence of Microbulbifer sp. CCB-MM1, a halophile isolated from Matang Mangrove Forest, Perak.</title>
        <authorList>
            <person name="Moh T.H."/>
            <person name="Dinesh B."/>
            <person name="Lau N.-S."/>
            <person name="Go F."/>
            <person name="Alexander Chong S.-C."/>
        </authorList>
    </citation>
    <scope>NUCLEOTIDE SEQUENCE [LARGE SCALE GENOMIC DNA]</scope>
    <source>
        <strain evidence="2">CCB-MM1</strain>
    </source>
</reference>
<dbReference type="AlphaFoldDB" id="A0A1C9WBC5"/>
<evidence type="ECO:0000313" key="2">
    <source>
        <dbReference type="Proteomes" id="UP000095672"/>
    </source>
</evidence>
<proteinExistence type="predicted"/>
<gene>
    <name evidence="1" type="ORF">AUP74_03079</name>
</gene>
<evidence type="ECO:0000313" key="1">
    <source>
        <dbReference type="EMBL" id="AOS98445.1"/>
    </source>
</evidence>
<organism evidence="1 2">
    <name type="scientific">Microbulbifer aggregans</name>
    <dbReference type="NCBI Taxonomy" id="1769779"/>
    <lineage>
        <taxon>Bacteria</taxon>
        <taxon>Pseudomonadati</taxon>
        <taxon>Pseudomonadota</taxon>
        <taxon>Gammaproteobacteria</taxon>
        <taxon>Cellvibrionales</taxon>
        <taxon>Microbulbiferaceae</taxon>
        <taxon>Microbulbifer</taxon>
    </lineage>
</organism>
<dbReference type="Proteomes" id="UP000095672">
    <property type="component" value="Chromosome"/>
</dbReference>